<dbReference type="RefSeq" id="WP_057006249.1">
    <property type="nucleotide sequence ID" value="NZ_JYLK01000001.1"/>
</dbReference>
<dbReference type="Proteomes" id="UP000183126">
    <property type="component" value="Chromosome I"/>
</dbReference>
<dbReference type="GeneID" id="73738247"/>
<reference evidence="3 5" key="2">
    <citation type="submission" date="2016-10" db="EMBL/GenBank/DDBJ databases">
        <authorList>
            <person name="Varghese N."/>
            <person name="Submissions S."/>
        </authorList>
    </citation>
    <scope>NUCLEOTIDE SEQUENCE [LARGE SCALE GENOMIC DNA]</scope>
    <source>
        <strain evidence="3 5">BS3111</strain>
    </source>
</reference>
<keyword evidence="5" id="KW-1185">Reference proteome</keyword>
<name>A0A0R2ZQA7_9PSED</name>
<protein>
    <submittedName>
        <fullName evidence="2">Transposase</fullName>
    </submittedName>
</protein>
<proteinExistence type="predicted"/>
<dbReference type="PATRIC" id="fig|200450.4.peg.1598"/>
<reference evidence="2 4" key="1">
    <citation type="submission" date="2015-02" db="EMBL/GenBank/DDBJ databases">
        <title>Two Pseudomonas sp. nov. isolated from raw milk.</title>
        <authorList>
            <person name="Wenning M."/>
            <person name="von Neubeck M."/>
            <person name="Huptas C."/>
            <person name="Scherer S."/>
        </authorList>
    </citation>
    <scope>NUCLEOTIDE SEQUENCE [LARGE SCALE GENOMIC DNA]</scope>
    <source>
        <strain evidence="2 4">DSM 14937</strain>
    </source>
</reference>
<sequence length="677" mass="75106">MITGSKLRAPEGFKGLTKDVEYYFLAGDGRANRARLVFFDEEGTTASLLTLSRPEFDLALTNGDLVECGSDATPPWLMAIRGISVDQLEKDRVRATKSYDEMVNKRYLAIAELVDHAEEILSNDNPESIINAHAANQSPSQNAARLRFWFFSYLVFGRSKWALMPKFDRCGRGKREQNADGQMLGRPPKSGRKSRSPATAEMQASILDGFIKYNDKTKSDAEIFGAVLVGEFGCVPFTTSTGNKKFYHPEGKPFPTKGQYDYYLGQAISTKAYRKARRGTSGARAKSGFVGSFSHDLVNVNQVVEFDGYNPKGKISGLLEGSAMDSACIVRGVCGQSGAVVALGFSENKETMEAYRMALFSMAISKVKFASLFGLTIRKEDWPTYGLPQNIVFDRGPGSTMGVPTRSEAVARDEMMSWLSRLELTPTHSGQSKATVESSHPRTKSDNDQPTHFHSSLNFVEICKRHILQAIYDNHASDAEGKMTPEMLDVGFSPTPHNIYKFYSDLGYDSGTEVTFDYAVREFLTPHPAHIKRSGVYFYGRKYNSSKLIDTSVFDRIALNGQIPVTAYVMTMCVRHIWIELEGVLYELDFVKPASVHPSSVDISLSDLQVLNENRLRGNAQLREEQPAILQDRNAQFLHATGKAWDSGTRKLGRPAKGGASERDAADQKRLMGKGND</sequence>
<dbReference type="Proteomes" id="UP000052019">
    <property type="component" value="Unassembled WGS sequence"/>
</dbReference>
<evidence type="ECO:0000313" key="2">
    <source>
        <dbReference type="EMBL" id="KRP62906.1"/>
    </source>
</evidence>
<feature type="compositionally biased region" description="Polar residues" evidence="1">
    <location>
        <begin position="426"/>
        <end position="438"/>
    </location>
</feature>
<organism evidence="2 4">
    <name type="scientific">Pseudomonas trivialis</name>
    <dbReference type="NCBI Taxonomy" id="200450"/>
    <lineage>
        <taxon>Bacteria</taxon>
        <taxon>Pseudomonadati</taxon>
        <taxon>Pseudomonadota</taxon>
        <taxon>Gammaproteobacteria</taxon>
        <taxon>Pseudomonadales</taxon>
        <taxon>Pseudomonadaceae</taxon>
        <taxon>Pseudomonas</taxon>
    </lineage>
</organism>
<feature type="region of interest" description="Disordered" evidence="1">
    <location>
        <begin position="426"/>
        <end position="452"/>
    </location>
</feature>
<dbReference type="AlphaFoldDB" id="A0A0R2ZQA7"/>
<evidence type="ECO:0000313" key="3">
    <source>
        <dbReference type="EMBL" id="SDS07525.1"/>
    </source>
</evidence>
<feature type="region of interest" description="Disordered" evidence="1">
    <location>
        <begin position="646"/>
        <end position="677"/>
    </location>
</feature>
<dbReference type="EMBL" id="LT629760">
    <property type="protein sequence ID" value="SDS07525.1"/>
    <property type="molecule type" value="Genomic_DNA"/>
</dbReference>
<evidence type="ECO:0000313" key="4">
    <source>
        <dbReference type="Proteomes" id="UP000052019"/>
    </source>
</evidence>
<feature type="region of interest" description="Disordered" evidence="1">
    <location>
        <begin position="172"/>
        <end position="198"/>
    </location>
</feature>
<accession>A0A0R2ZQA7</accession>
<feature type="compositionally biased region" description="Basic and acidic residues" evidence="1">
    <location>
        <begin position="439"/>
        <end position="451"/>
    </location>
</feature>
<evidence type="ECO:0000313" key="5">
    <source>
        <dbReference type="Proteomes" id="UP000183126"/>
    </source>
</evidence>
<feature type="compositionally biased region" description="Basic and acidic residues" evidence="1">
    <location>
        <begin position="660"/>
        <end position="677"/>
    </location>
</feature>
<dbReference type="EMBL" id="JYLK01000001">
    <property type="protein sequence ID" value="KRP62906.1"/>
    <property type="molecule type" value="Genomic_DNA"/>
</dbReference>
<dbReference type="OrthoDB" id="501284at2"/>
<evidence type="ECO:0000256" key="1">
    <source>
        <dbReference type="SAM" id="MobiDB-lite"/>
    </source>
</evidence>
<gene>
    <name evidence="3" type="ORF">SAMN04490205_1381</name>
    <name evidence="2" type="ORF">TU79_00625</name>
</gene>